<comment type="caution">
    <text evidence="2">The sequence shown here is derived from an EMBL/GenBank/DDBJ whole genome shotgun (WGS) entry which is preliminary data.</text>
</comment>
<evidence type="ECO:0000259" key="1">
    <source>
        <dbReference type="Pfam" id="PF25509"/>
    </source>
</evidence>
<dbReference type="STRING" id="1229783.C273_11580"/>
<accession>K9ACX1</accession>
<evidence type="ECO:0000313" key="3">
    <source>
        <dbReference type="Proteomes" id="UP000009885"/>
    </source>
</evidence>
<dbReference type="eggNOG" id="COG0826">
    <property type="taxonomic scope" value="Bacteria"/>
</dbReference>
<dbReference type="Proteomes" id="UP000009885">
    <property type="component" value="Unassembled WGS sequence"/>
</dbReference>
<sequence>MLGIDMQHIGDAGYGGLAPASNIMALSIAIRGERHTISRMSRSIMR</sequence>
<protein>
    <recommendedName>
        <fullName evidence="1">DUF7916 domain-containing protein</fullName>
    </recommendedName>
</protein>
<gene>
    <name evidence="2" type="ORF">C273_11580</name>
</gene>
<dbReference type="PATRIC" id="fig|1229783.3.peg.2289"/>
<organism evidence="2 3">
    <name type="scientific">Staphylococcus massiliensis S46</name>
    <dbReference type="NCBI Taxonomy" id="1229783"/>
    <lineage>
        <taxon>Bacteria</taxon>
        <taxon>Bacillati</taxon>
        <taxon>Bacillota</taxon>
        <taxon>Bacilli</taxon>
        <taxon>Bacillales</taxon>
        <taxon>Staphylococcaceae</taxon>
        <taxon>Staphylococcus</taxon>
    </lineage>
</organism>
<keyword evidence="3" id="KW-1185">Reference proteome</keyword>
<name>K9ACX1_9STAP</name>
<dbReference type="Pfam" id="PF25509">
    <property type="entry name" value="DUF7916"/>
    <property type="match status" value="1"/>
</dbReference>
<dbReference type="EMBL" id="AMSQ01000038">
    <property type="protein sequence ID" value="EKU45179.1"/>
    <property type="molecule type" value="Genomic_DNA"/>
</dbReference>
<evidence type="ECO:0000313" key="2">
    <source>
        <dbReference type="EMBL" id="EKU45179.1"/>
    </source>
</evidence>
<dbReference type="AlphaFoldDB" id="K9ACX1"/>
<feature type="domain" description="DUF7916" evidence="1">
    <location>
        <begin position="1"/>
        <end position="46"/>
    </location>
</feature>
<reference evidence="2 3" key="1">
    <citation type="journal article" date="2013" name="Genome Announc.">
        <title>Genome Sequence of Staphylococcus massiliensis Strain S46, Isolated from the Surface of Healthy Human Skin.</title>
        <authorList>
            <person name="Srivastav R."/>
            <person name="Singh A."/>
            <person name="Jangir P.K."/>
            <person name="Kumari C."/>
            <person name="Muduli S."/>
            <person name="Sharma R."/>
        </authorList>
    </citation>
    <scope>NUCLEOTIDE SEQUENCE [LARGE SCALE GENOMIC DNA]</scope>
    <source>
        <strain evidence="2 3">S46</strain>
    </source>
</reference>
<proteinExistence type="predicted"/>
<dbReference type="InterPro" id="IPR057238">
    <property type="entry name" value="DUF7916"/>
</dbReference>